<organism evidence="2 3">
    <name type="scientific">Paralimibaculum aggregatum</name>
    <dbReference type="NCBI Taxonomy" id="3036245"/>
    <lineage>
        <taxon>Bacteria</taxon>
        <taxon>Pseudomonadati</taxon>
        <taxon>Pseudomonadota</taxon>
        <taxon>Alphaproteobacteria</taxon>
        <taxon>Rhodobacterales</taxon>
        <taxon>Paracoccaceae</taxon>
        <taxon>Paralimibaculum</taxon>
    </lineage>
</organism>
<evidence type="ECO:0000256" key="1">
    <source>
        <dbReference type="SAM" id="MobiDB-lite"/>
    </source>
</evidence>
<sequence length="116" mass="11812">MACGDLPAGEAARKPPLPVLNRAGRDPATPASAMHRQGPLRHPFRQAPNTVIPRPITIAETGAVSVSPHGPDGDAGAGVLADEPDQLGQRDVLPPLDGSDGRNGTGRDTDRAAGCA</sequence>
<gene>
    <name evidence="2" type="ORF">LNKW23_43790</name>
</gene>
<keyword evidence="3" id="KW-1185">Reference proteome</keyword>
<comment type="caution">
    <text evidence="2">The sequence shown here is derived from an EMBL/GenBank/DDBJ whole genome shotgun (WGS) entry which is preliminary data.</text>
</comment>
<dbReference type="EMBL" id="BSYI01000053">
    <property type="protein sequence ID" value="GMG85163.1"/>
    <property type="molecule type" value="Genomic_DNA"/>
</dbReference>
<evidence type="ECO:0000313" key="3">
    <source>
        <dbReference type="Proteomes" id="UP001239909"/>
    </source>
</evidence>
<accession>A0ABQ6LSU9</accession>
<feature type="region of interest" description="Disordered" evidence="1">
    <location>
        <begin position="1"/>
        <end position="116"/>
    </location>
</feature>
<evidence type="ECO:0000313" key="2">
    <source>
        <dbReference type="EMBL" id="GMG85163.1"/>
    </source>
</evidence>
<dbReference type="Proteomes" id="UP001239909">
    <property type="component" value="Unassembled WGS sequence"/>
</dbReference>
<proteinExistence type="predicted"/>
<reference evidence="2 3" key="1">
    <citation type="submission" date="2023-04" db="EMBL/GenBank/DDBJ databases">
        <title>Marinoamorphus aggregata gen. nov., sp. Nov., isolate from tissue of brittle star Ophioplocus japonicus.</title>
        <authorList>
            <person name="Kawano K."/>
            <person name="Sawayama S."/>
            <person name="Nakagawa S."/>
        </authorList>
    </citation>
    <scope>NUCLEOTIDE SEQUENCE [LARGE SCALE GENOMIC DNA]</scope>
    <source>
        <strain evidence="2 3">NKW23</strain>
    </source>
</reference>
<name>A0ABQ6LSU9_9RHOB</name>
<feature type="compositionally biased region" description="Basic and acidic residues" evidence="1">
    <location>
        <begin position="105"/>
        <end position="116"/>
    </location>
</feature>
<protein>
    <submittedName>
        <fullName evidence="2">Uncharacterized protein</fullName>
    </submittedName>
</protein>